<reference evidence="2" key="1">
    <citation type="submission" date="2016-03" db="EMBL/GenBank/DDBJ databases">
        <title>Draft genome sequence of Rosellinia necatrix.</title>
        <authorList>
            <person name="Kanematsu S."/>
        </authorList>
    </citation>
    <scope>NUCLEOTIDE SEQUENCE [LARGE SCALE GENOMIC DNA]</scope>
    <source>
        <strain evidence="2">W97</strain>
    </source>
</reference>
<sequence length="375" mass="42275">MWKSSFPDWIEIAHGLHTSDKATQLALLSFGLFAAGESQSAVQSYCYALRKLQASLCVPRKAQGDSTLATCQLLGLFEVFHGADDDKISQGFKWHSHLNGLLAVIHTRKPSGYQSGASHQLFVEGRYPLLISALKNRQHFPLNSPEWRTIPWKKEPKSFLDKLYDVLADMCDILADTDEMRRCDDPATKTIRHGEVVDAYQRADESLRDWFIEASPLTIFHDCEGTLIDPTGPSDMLLAHMTLLYWSLCFILYSTFISIYEPPLLDIPTNINPLPYLQRVARALPYFWRPGAGMCGANLAAPIWGMCLHIAYATSDRYPEEIRDLERISLQPNVANSILPFLQSLQRSSVGLEMAGLEGREGTILRAQRWIMGQL</sequence>
<organism evidence="2">
    <name type="scientific">Rosellinia necatrix</name>
    <name type="common">White root-rot fungus</name>
    <dbReference type="NCBI Taxonomy" id="77044"/>
    <lineage>
        <taxon>Eukaryota</taxon>
        <taxon>Fungi</taxon>
        <taxon>Dikarya</taxon>
        <taxon>Ascomycota</taxon>
        <taxon>Pezizomycotina</taxon>
        <taxon>Sordariomycetes</taxon>
        <taxon>Xylariomycetidae</taxon>
        <taxon>Xylariales</taxon>
        <taxon>Xylariaceae</taxon>
        <taxon>Rosellinia</taxon>
    </lineage>
</organism>
<keyword evidence="3" id="KW-1185">Reference proteome</keyword>
<proteinExistence type="predicted"/>
<dbReference type="PANTHER" id="PTHR38111:SF11">
    <property type="entry name" value="TRANSCRIPTION FACTOR DOMAIN-CONTAINING PROTEIN-RELATED"/>
    <property type="match status" value="1"/>
</dbReference>
<dbReference type="PANTHER" id="PTHR38111">
    <property type="entry name" value="ZN(2)-C6 FUNGAL-TYPE DOMAIN-CONTAINING PROTEIN-RELATED"/>
    <property type="match status" value="1"/>
</dbReference>
<dbReference type="InterPro" id="IPR021858">
    <property type="entry name" value="Fun_TF"/>
</dbReference>
<name>A0A1W2TTV0_ROSNE</name>
<dbReference type="OrthoDB" id="3525185at2759"/>
<dbReference type="Pfam" id="PF11951">
    <property type="entry name" value="Fungal_trans_2"/>
    <property type="match status" value="1"/>
</dbReference>
<evidence type="ECO:0000256" key="1">
    <source>
        <dbReference type="ARBA" id="ARBA00023242"/>
    </source>
</evidence>
<keyword evidence="1" id="KW-0539">Nucleus</keyword>
<dbReference type="InterPro" id="IPR053178">
    <property type="entry name" value="Osmoadaptation_assoc"/>
</dbReference>
<evidence type="ECO:0000313" key="2">
    <source>
        <dbReference type="EMBL" id="GAP92019.2"/>
    </source>
</evidence>
<dbReference type="STRING" id="77044.A0A1W2TTV0"/>
<protein>
    <submittedName>
        <fullName evidence="2">Putative C6 zinc finger domain-containing protein</fullName>
    </submittedName>
</protein>
<dbReference type="AlphaFoldDB" id="A0A1W2TTV0"/>
<gene>
    <name evidence="2" type="ORF">SAMD00023353_6100290</name>
</gene>
<accession>A0A1W2TTV0</accession>
<dbReference type="EMBL" id="DF977506">
    <property type="protein sequence ID" value="GAP92019.2"/>
    <property type="molecule type" value="Genomic_DNA"/>
</dbReference>
<evidence type="ECO:0000313" key="3">
    <source>
        <dbReference type="Proteomes" id="UP000054516"/>
    </source>
</evidence>
<dbReference type="Proteomes" id="UP000054516">
    <property type="component" value="Unassembled WGS sequence"/>
</dbReference>